<dbReference type="AlphaFoldDB" id="A0A3N4ICK4"/>
<evidence type="ECO:0000259" key="4">
    <source>
        <dbReference type="PROSITE" id="PS51782"/>
    </source>
</evidence>
<dbReference type="PANTHER" id="PTHR34997:SF1">
    <property type="entry name" value="PEPTIDOGLYCAN-BINDING LYSIN DOMAIN"/>
    <property type="match status" value="1"/>
</dbReference>
<keyword evidence="2" id="KW-0843">Virulence</keyword>
<dbReference type="InterPro" id="IPR052210">
    <property type="entry name" value="LysM1-like"/>
</dbReference>
<dbReference type="PANTHER" id="PTHR34997">
    <property type="entry name" value="AM15"/>
    <property type="match status" value="1"/>
</dbReference>
<sequence length="115" mass="12330">MKLTILPLLSLFALTSATATPEPLASNIHPRQLHPGTGTNGACPANRYVYVYSGDSCVMIARRAGITVSALHAANPFINAQCTNVWAQYYLCMATTGTATLKAPIGPPKKRSVRW</sequence>
<dbReference type="Pfam" id="PF01476">
    <property type="entry name" value="LysM"/>
    <property type="match status" value="1"/>
</dbReference>
<dbReference type="OrthoDB" id="2281372at2759"/>
<organism evidence="5 6">
    <name type="scientific">Ascobolus immersus RN42</name>
    <dbReference type="NCBI Taxonomy" id="1160509"/>
    <lineage>
        <taxon>Eukaryota</taxon>
        <taxon>Fungi</taxon>
        <taxon>Dikarya</taxon>
        <taxon>Ascomycota</taxon>
        <taxon>Pezizomycotina</taxon>
        <taxon>Pezizomycetes</taxon>
        <taxon>Pezizales</taxon>
        <taxon>Ascobolaceae</taxon>
        <taxon>Ascobolus</taxon>
    </lineage>
</organism>
<dbReference type="CDD" id="cd00118">
    <property type="entry name" value="LysM"/>
    <property type="match status" value="1"/>
</dbReference>
<evidence type="ECO:0000313" key="6">
    <source>
        <dbReference type="Proteomes" id="UP000275078"/>
    </source>
</evidence>
<dbReference type="InterPro" id="IPR018392">
    <property type="entry name" value="LysM"/>
</dbReference>
<keyword evidence="1" id="KW-0147">Chitin-binding</keyword>
<dbReference type="Gene3D" id="3.10.350.10">
    <property type="entry name" value="LysM domain"/>
    <property type="match status" value="1"/>
</dbReference>
<protein>
    <recommendedName>
        <fullName evidence="4">LysM domain-containing protein</fullName>
    </recommendedName>
</protein>
<dbReference type="PROSITE" id="PS51782">
    <property type="entry name" value="LYSM"/>
    <property type="match status" value="1"/>
</dbReference>
<keyword evidence="6" id="KW-1185">Reference proteome</keyword>
<keyword evidence="3" id="KW-0732">Signal</keyword>
<proteinExistence type="predicted"/>
<name>A0A3N4ICK4_ASCIM</name>
<evidence type="ECO:0000256" key="3">
    <source>
        <dbReference type="SAM" id="SignalP"/>
    </source>
</evidence>
<feature type="domain" description="LysM" evidence="4">
    <location>
        <begin position="47"/>
        <end position="93"/>
    </location>
</feature>
<dbReference type="Proteomes" id="UP000275078">
    <property type="component" value="Unassembled WGS sequence"/>
</dbReference>
<feature type="chain" id="PRO_5018242937" description="LysM domain-containing protein" evidence="3">
    <location>
        <begin position="20"/>
        <end position="115"/>
    </location>
</feature>
<dbReference type="InterPro" id="IPR036779">
    <property type="entry name" value="LysM_dom_sf"/>
</dbReference>
<dbReference type="GO" id="GO:0008061">
    <property type="term" value="F:chitin binding"/>
    <property type="evidence" value="ECO:0007669"/>
    <property type="project" value="UniProtKB-KW"/>
</dbReference>
<evidence type="ECO:0000313" key="5">
    <source>
        <dbReference type="EMBL" id="RPA79444.1"/>
    </source>
</evidence>
<gene>
    <name evidence="5" type="ORF">BJ508DRAFT_415927</name>
</gene>
<dbReference type="SUPFAM" id="SSF54106">
    <property type="entry name" value="LysM domain"/>
    <property type="match status" value="1"/>
</dbReference>
<feature type="signal peptide" evidence="3">
    <location>
        <begin position="1"/>
        <end position="19"/>
    </location>
</feature>
<evidence type="ECO:0000256" key="1">
    <source>
        <dbReference type="ARBA" id="ARBA00022669"/>
    </source>
</evidence>
<dbReference type="EMBL" id="ML119699">
    <property type="protein sequence ID" value="RPA79444.1"/>
    <property type="molecule type" value="Genomic_DNA"/>
</dbReference>
<reference evidence="5 6" key="1">
    <citation type="journal article" date="2018" name="Nat. Ecol. Evol.">
        <title>Pezizomycetes genomes reveal the molecular basis of ectomycorrhizal truffle lifestyle.</title>
        <authorList>
            <person name="Murat C."/>
            <person name="Payen T."/>
            <person name="Noel B."/>
            <person name="Kuo A."/>
            <person name="Morin E."/>
            <person name="Chen J."/>
            <person name="Kohler A."/>
            <person name="Krizsan K."/>
            <person name="Balestrini R."/>
            <person name="Da Silva C."/>
            <person name="Montanini B."/>
            <person name="Hainaut M."/>
            <person name="Levati E."/>
            <person name="Barry K.W."/>
            <person name="Belfiori B."/>
            <person name="Cichocki N."/>
            <person name="Clum A."/>
            <person name="Dockter R.B."/>
            <person name="Fauchery L."/>
            <person name="Guy J."/>
            <person name="Iotti M."/>
            <person name="Le Tacon F."/>
            <person name="Lindquist E.A."/>
            <person name="Lipzen A."/>
            <person name="Malagnac F."/>
            <person name="Mello A."/>
            <person name="Molinier V."/>
            <person name="Miyauchi S."/>
            <person name="Poulain J."/>
            <person name="Riccioni C."/>
            <person name="Rubini A."/>
            <person name="Sitrit Y."/>
            <person name="Splivallo R."/>
            <person name="Traeger S."/>
            <person name="Wang M."/>
            <person name="Zifcakova L."/>
            <person name="Wipf D."/>
            <person name="Zambonelli A."/>
            <person name="Paolocci F."/>
            <person name="Nowrousian M."/>
            <person name="Ottonello S."/>
            <person name="Baldrian P."/>
            <person name="Spatafora J.W."/>
            <person name="Henrissat B."/>
            <person name="Nagy L.G."/>
            <person name="Aury J.M."/>
            <person name="Wincker P."/>
            <person name="Grigoriev I.V."/>
            <person name="Bonfante P."/>
            <person name="Martin F.M."/>
        </authorList>
    </citation>
    <scope>NUCLEOTIDE SEQUENCE [LARGE SCALE GENOMIC DNA]</scope>
    <source>
        <strain evidence="5 6">RN42</strain>
    </source>
</reference>
<accession>A0A3N4ICK4</accession>
<evidence type="ECO:0000256" key="2">
    <source>
        <dbReference type="ARBA" id="ARBA00023026"/>
    </source>
</evidence>